<evidence type="ECO:0000256" key="10">
    <source>
        <dbReference type="SAM" id="Phobius"/>
    </source>
</evidence>
<feature type="compositionally biased region" description="Basic and acidic residues" evidence="9">
    <location>
        <begin position="385"/>
        <end position="395"/>
    </location>
</feature>
<keyword evidence="5" id="KW-0547">Nucleotide-binding</keyword>
<sequence length="395" mass="45102">MISFWTTTGFLIGLWLAAVFQVDGVNEWKVAVSIPFFLIYFLLPILNKKVRIAAFLILPVLVLLPLWDMGSSPLIWFIFSVLGIEYGLRSELGKTAVYLTYLLLVSLSPNVAAGISLNLITHIACMSFLLYLVYMYEQTVGRFSDLRAENERLYSDYRYLKRRVSRAEQLARQEERSAVARDIHDSVGHRLTALVMQLEVARFQNKDEIMGNQLAQFKELAKTSLQETREAVSALKADETAGLQAIIQLVRKLEAESHLQIRFLFESGVLNVPLSNNQSVVVYRAIQESLTNMMRHSQTRQADIQFKLIAGRYFQFTVTHKVIQKVNFNEGFGLKNMRKRLDSIEGDLKIEQIDDRFVVRGQFPYLIDEGEISKNDQNNAGGGSDSRKTRNQTDD</sequence>
<evidence type="ECO:0000313" key="12">
    <source>
        <dbReference type="EMBL" id="SEK49972.1"/>
    </source>
</evidence>
<dbReference type="Proteomes" id="UP000199081">
    <property type="component" value="Unassembled WGS sequence"/>
</dbReference>
<evidence type="ECO:0000256" key="2">
    <source>
        <dbReference type="ARBA" id="ARBA00012438"/>
    </source>
</evidence>
<dbReference type="RefSeq" id="WP_170230981.1">
    <property type="nucleotide sequence ID" value="NZ_BJYC01000007.1"/>
</dbReference>
<dbReference type="GO" id="GO:0046983">
    <property type="term" value="F:protein dimerization activity"/>
    <property type="evidence" value="ECO:0007669"/>
    <property type="project" value="InterPro"/>
</dbReference>
<evidence type="ECO:0000313" key="13">
    <source>
        <dbReference type="Proteomes" id="UP000199081"/>
    </source>
</evidence>
<keyword evidence="7" id="KW-0067">ATP-binding</keyword>
<evidence type="ECO:0000259" key="11">
    <source>
        <dbReference type="Pfam" id="PF07730"/>
    </source>
</evidence>
<dbReference type="InterPro" id="IPR050482">
    <property type="entry name" value="Sensor_HK_TwoCompSys"/>
</dbReference>
<dbReference type="PANTHER" id="PTHR24421">
    <property type="entry name" value="NITRATE/NITRITE SENSOR PROTEIN NARX-RELATED"/>
    <property type="match status" value="1"/>
</dbReference>
<dbReference type="GO" id="GO:0000155">
    <property type="term" value="F:phosphorelay sensor kinase activity"/>
    <property type="evidence" value="ECO:0007669"/>
    <property type="project" value="InterPro"/>
</dbReference>
<evidence type="ECO:0000256" key="4">
    <source>
        <dbReference type="ARBA" id="ARBA00022679"/>
    </source>
</evidence>
<feature type="region of interest" description="Disordered" evidence="9">
    <location>
        <begin position="370"/>
        <end position="395"/>
    </location>
</feature>
<accession>A0A1H7HKG2</accession>
<dbReference type="GO" id="GO:0005524">
    <property type="term" value="F:ATP binding"/>
    <property type="evidence" value="ECO:0007669"/>
    <property type="project" value="UniProtKB-KW"/>
</dbReference>
<organism evidence="12 13">
    <name type="scientific">Alkalibacterium pelagium</name>
    <dbReference type="NCBI Taxonomy" id="426702"/>
    <lineage>
        <taxon>Bacteria</taxon>
        <taxon>Bacillati</taxon>
        <taxon>Bacillota</taxon>
        <taxon>Bacilli</taxon>
        <taxon>Lactobacillales</taxon>
        <taxon>Carnobacteriaceae</taxon>
        <taxon>Alkalibacterium</taxon>
    </lineage>
</organism>
<feature type="transmembrane region" description="Helical" evidence="10">
    <location>
        <begin position="119"/>
        <end position="136"/>
    </location>
</feature>
<feature type="transmembrane region" description="Helical" evidence="10">
    <location>
        <begin position="50"/>
        <end position="67"/>
    </location>
</feature>
<keyword evidence="4" id="KW-0808">Transferase</keyword>
<evidence type="ECO:0000256" key="5">
    <source>
        <dbReference type="ARBA" id="ARBA00022741"/>
    </source>
</evidence>
<dbReference type="Pfam" id="PF07730">
    <property type="entry name" value="HisKA_3"/>
    <property type="match status" value="1"/>
</dbReference>
<dbReference type="EC" id="2.7.13.3" evidence="2"/>
<dbReference type="Gene3D" id="1.20.5.1930">
    <property type="match status" value="1"/>
</dbReference>
<reference evidence="13" key="1">
    <citation type="submission" date="2016-10" db="EMBL/GenBank/DDBJ databases">
        <authorList>
            <person name="Varghese N."/>
            <person name="Submissions S."/>
        </authorList>
    </citation>
    <scope>NUCLEOTIDE SEQUENCE [LARGE SCALE GENOMIC DNA]</scope>
    <source>
        <strain evidence="13">DSM 19183</strain>
    </source>
</reference>
<dbReference type="InterPro" id="IPR011712">
    <property type="entry name" value="Sig_transdc_His_kin_sub3_dim/P"/>
</dbReference>
<keyword evidence="10" id="KW-1133">Transmembrane helix</keyword>
<evidence type="ECO:0000256" key="3">
    <source>
        <dbReference type="ARBA" id="ARBA00022553"/>
    </source>
</evidence>
<feature type="transmembrane region" description="Helical" evidence="10">
    <location>
        <begin position="28"/>
        <end position="43"/>
    </location>
</feature>
<keyword evidence="13" id="KW-1185">Reference proteome</keyword>
<dbReference type="GO" id="GO:0016020">
    <property type="term" value="C:membrane"/>
    <property type="evidence" value="ECO:0007669"/>
    <property type="project" value="InterPro"/>
</dbReference>
<evidence type="ECO:0000256" key="1">
    <source>
        <dbReference type="ARBA" id="ARBA00000085"/>
    </source>
</evidence>
<proteinExistence type="predicted"/>
<protein>
    <recommendedName>
        <fullName evidence="2">histidine kinase</fullName>
        <ecNumber evidence="2">2.7.13.3</ecNumber>
    </recommendedName>
</protein>
<dbReference type="Gene3D" id="3.30.565.10">
    <property type="entry name" value="Histidine kinase-like ATPase, C-terminal domain"/>
    <property type="match status" value="1"/>
</dbReference>
<keyword evidence="6 12" id="KW-0418">Kinase</keyword>
<evidence type="ECO:0000256" key="8">
    <source>
        <dbReference type="ARBA" id="ARBA00023012"/>
    </source>
</evidence>
<dbReference type="STRING" id="426702.SAMN04488099_10389"/>
<feature type="domain" description="Signal transduction histidine kinase subgroup 3 dimerisation and phosphoacceptor" evidence="11">
    <location>
        <begin position="175"/>
        <end position="238"/>
    </location>
</feature>
<keyword evidence="10" id="KW-0812">Transmembrane</keyword>
<keyword evidence="10" id="KW-0472">Membrane</keyword>
<dbReference type="AlphaFoldDB" id="A0A1H7HKG2"/>
<evidence type="ECO:0000256" key="7">
    <source>
        <dbReference type="ARBA" id="ARBA00022840"/>
    </source>
</evidence>
<keyword evidence="8" id="KW-0902">Two-component regulatory system</keyword>
<dbReference type="InterPro" id="IPR036890">
    <property type="entry name" value="HATPase_C_sf"/>
</dbReference>
<keyword evidence="3" id="KW-0597">Phosphoprotein</keyword>
<name>A0A1H7HKG2_9LACT</name>
<dbReference type="PANTHER" id="PTHR24421:SF10">
    <property type="entry name" value="NITRATE_NITRITE SENSOR PROTEIN NARQ"/>
    <property type="match status" value="1"/>
</dbReference>
<dbReference type="EMBL" id="FNZU01000003">
    <property type="protein sequence ID" value="SEK49972.1"/>
    <property type="molecule type" value="Genomic_DNA"/>
</dbReference>
<gene>
    <name evidence="12" type="ORF">SAMN04488099_10389</name>
</gene>
<evidence type="ECO:0000256" key="6">
    <source>
        <dbReference type="ARBA" id="ARBA00022777"/>
    </source>
</evidence>
<evidence type="ECO:0000256" key="9">
    <source>
        <dbReference type="SAM" id="MobiDB-lite"/>
    </source>
</evidence>
<comment type="catalytic activity">
    <reaction evidence="1">
        <text>ATP + protein L-histidine = ADP + protein N-phospho-L-histidine.</text>
        <dbReference type="EC" id="2.7.13.3"/>
    </reaction>
</comment>